<keyword evidence="5" id="KW-0408">Iron</keyword>
<organism evidence="9 10">
    <name type="scientific">Streptomyces luteireticuli</name>
    <dbReference type="NCBI Taxonomy" id="173858"/>
    <lineage>
        <taxon>Bacteria</taxon>
        <taxon>Bacillati</taxon>
        <taxon>Actinomycetota</taxon>
        <taxon>Actinomycetes</taxon>
        <taxon>Kitasatosporales</taxon>
        <taxon>Streptomycetaceae</taxon>
        <taxon>Streptomyces</taxon>
    </lineage>
</organism>
<comment type="cofactor">
    <cofactor evidence="1">
        <name>heme b</name>
        <dbReference type="ChEBI" id="CHEBI:60344"/>
    </cofactor>
</comment>
<dbReference type="InterPro" id="IPR006314">
    <property type="entry name" value="Dyp_peroxidase"/>
</dbReference>
<comment type="similarity">
    <text evidence="6">Belongs to the DyP-type peroxidase family.</text>
</comment>
<evidence type="ECO:0000256" key="1">
    <source>
        <dbReference type="ARBA" id="ARBA00001970"/>
    </source>
</evidence>
<dbReference type="Proteomes" id="UP001500879">
    <property type="component" value="Unassembled WGS sequence"/>
</dbReference>
<evidence type="ECO:0000313" key="10">
    <source>
        <dbReference type="Proteomes" id="UP001500879"/>
    </source>
</evidence>
<feature type="domain" description="DyP dimeric alpha+beta barrel" evidence="8">
    <location>
        <begin position="33"/>
        <end position="139"/>
    </location>
</feature>
<dbReference type="EMBL" id="BAAABX010000014">
    <property type="protein sequence ID" value="GAA0395014.1"/>
    <property type="molecule type" value="Genomic_DNA"/>
</dbReference>
<keyword evidence="2 9" id="KW-0575">Peroxidase</keyword>
<keyword evidence="3" id="KW-0479">Metal-binding</keyword>
<dbReference type="PANTHER" id="PTHR30521">
    <property type="entry name" value="DEFERROCHELATASE/PEROXIDASE"/>
    <property type="match status" value="1"/>
</dbReference>
<reference evidence="10" key="1">
    <citation type="journal article" date="2019" name="Int. J. Syst. Evol. Microbiol.">
        <title>The Global Catalogue of Microorganisms (GCM) 10K type strain sequencing project: providing services to taxonomists for standard genome sequencing and annotation.</title>
        <authorList>
            <consortium name="The Broad Institute Genomics Platform"/>
            <consortium name="The Broad Institute Genome Sequencing Center for Infectious Disease"/>
            <person name="Wu L."/>
            <person name="Ma J."/>
        </authorList>
    </citation>
    <scope>NUCLEOTIDE SEQUENCE [LARGE SCALE GENOMIC DNA]</scope>
    <source>
        <strain evidence="10">JCM 4788</strain>
    </source>
</reference>
<name>A0ABP3I9G2_9ACTN</name>
<dbReference type="SUPFAM" id="SSF54909">
    <property type="entry name" value="Dimeric alpha+beta barrel"/>
    <property type="match status" value="1"/>
</dbReference>
<dbReference type="Pfam" id="PF21105">
    <property type="entry name" value="DyP_N"/>
    <property type="match status" value="1"/>
</dbReference>
<evidence type="ECO:0000259" key="8">
    <source>
        <dbReference type="Pfam" id="PF21105"/>
    </source>
</evidence>
<evidence type="ECO:0000256" key="5">
    <source>
        <dbReference type="ARBA" id="ARBA00023004"/>
    </source>
</evidence>
<protein>
    <submittedName>
        <fullName evidence="9">Peroxidase</fullName>
    </submittedName>
</protein>
<dbReference type="RefSeq" id="WP_344021217.1">
    <property type="nucleotide sequence ID" value="NZ_BAAABX010000014.1"/>
</dbReference>
<dbReference type="InterPro" id="IPR049509">
    <property type="entry name" value="DyP_N"/>
</dbReference>
<evidence type="ECO:0000256" key="7">
    <source>
        <dbReference type="SAM" id="MobiDB-lite"/>
    </source>
</evidence>
<evidence type="ECO:0000256" key="4">
    <source>
        <dbReference type="ARBA" id="ARBA00023002"/>
    </source>
</evidence>
<dbReference type="NCBIfam" id="TIGR01413">
    <property type="entry name" value="Dyp_perox_fam"/>
    <property type="match status" value="1"/>
</dbReference>
<sequence length="444" mass="48565">MSGGAPEHREPRLELGDIQGTLLRPPPGACHGVYQLYRIDDPAAARRALRTVLPSVTPATGMDRPRPFTFNIAFTYTGLAALGVPEDSLASFPQEFRAGMAARKEVLGDTGDGDPACWVPPLGSKDVHIGIVIITTAEEELEEPLAIAAGLDGVSRIYQRDVYMPSSGREHFGFRESIGGPYVIGSGIEPLPGQDHVMPGEFVLGHEDESGRVSPMPSPEVLGRNGTYVAFRQFATDVAGFRTYLREHARSRDDEELLAAKMVGRWRSGAPLALAPERDDPELGADPRRNNDFAYHESDPDGLRVPQGSHIRRVNPRDSLTGGIVDTRIHRMVRRGALYGPPLPEGRTDDDGVERGLFFIFMGADLARQFEFITQVWINNGDFAGLGHTKDPFVGTNDGTGTYVIPARPVRRRLTGLPGFITVRGGEYCFMPGLRALEWLAAER</sequence>
<evidence type="ECO:0000256" key="2">
    <source>
        <dbReference type="ARBA" id="ARBA00022559"/>
    </source>
</evidence>
<gene>
    <name evidence="9" type="ORF">GCM10010357_14970</name>
</gene>
<keyword evidence="10" id="KW-1185">Reference proteome</keyword>
<accession>A0ABP3I9G2</accession>
<evidence type="ECO:0000256" key="6">
    <source>
        <dbReference type="ARBA" id="ARBA00025737"/>
    </source>
</evidence>
<dbReference type="InterPro" id="IPR011008">
    <property type="entry name" value="Dimeric_a/b-barrel"/>
</dbReference>
<dbReference type="PROSITE" id="PS51404">
    <property type="entry name" value="DYP_PEROXIDASE"/>
    <property type="match status" value="1"/>
</dbReference>
<proteinExistence type="inferred from homology"/>
<evidence type="ECO:0000313" key="9">
    <source>
        <dbReference type="EMBL" id="GAA0395014.1"/>
    </source>
</evidence>
<comment type="caution">
    <text evidence="9">The sequence shown here is derived from an EMBL/GenBank/DDBJ whole genome shotgun (WGS) entry which is preliminary data.</text>
</comment>
<evidence type="ECO:0000256" key="3">
    <source>
        <dbReference type="ARBA" id="ARBA00022723"/>
    </source>
</evidence>
<dbReference type="PANTHER" id="PTHR30521:SF5">
    <property type="entry name" value="BLR4509 PROTEIN"/>
    <property type="match status" value="1"/>
</dbReference>
<keyword evidence="4" id="KW-0560">Oxidoreductase</keyword>
<feature type="region of interest" description="Disordered" evidence="7">
    <location>
        <begin position="295"/>
        <end position="317"/>
    </location>
</feature>
<dbReference type="GO" id="GO:0004601">
    <property type="term" value="F:peroxidase activity"/>
    <property type="evidence" value="ECO:0007669"/>
    <property type="project" value="UniProtKB-KW"/>
</dbReference>